<dbReference type="SUPFAM" id="SSF54995">
    <property type="entry name" value="Ribosomal protein S6"/>
    <property type="match status" value="1"/>
</dbReference>
<evidence type="ECO:0000256" key="2">
    <source>
        <dbReference type="ARBA" id="ARBA00035294"/>
    </source>
</evidence>
<dbReference type="GO" id="GO:0005737">
    <property type="term" value="C:cytoplasm"/>
    <property type="evidence" value="ECO:0007669"/>
    <property type="project" value="UniProtKB-ARBA"/>
</dbReference>
<evidence type="ECO:0000256" key="3">
    <source>
        <dbReference type="HAMAP-Rule" id="MF_00360"/>
    </source>
</evidence>
<evidence type="ECO:0000313" key="4">
    <source>
        <dbReference type="EMBL" id="OGE01919.1"/>
    </source>
</evidence>
<comment type="caution">
    <text evidence="4">The sequence shown here is derived from an EMBL/GenBank/DDBJ whole genome shotgun (WGS) entry which is preliminary data.</text>
</comment>
<keyword evidence="3" id="KW-0687">Ribonucleoprotein</keyword>
<sequence>MRYDLMVAVGIKDADSLAGKLEKFIKDAAAQEVKVEKLGKKTLAYPIAKQLEAEYFLFNFEAPAEAISAITQNLRLERETILRYLLTKVTKVTKGTRGTKGTKELIESEGEKTKETGKVVVKTVVKAGTKVTKGTKGTKGTKVKGKKS</sequence>
<proteinExistence type="inferred from homology"/>
<dbReference type="InterPro" id="IPR020814">
    <property type="entry name" value="Ribosomal_S6_plastid/chlpt"/>
</dbReference>
<dbReference type="Pfam" id="PF01250">
    <property type="entry name" value="Ribosomal_S6"/>
    <property type="match status" value="1"/>
</dbReference>
<dbReference type="InterPro" id="IPR014717">
    <property type="entry name" value="Transl_elong_EF1B/ribsomal_bS6"/>
</dbReference>
<dbReference type="InterPro" id="IPR035980">
    <property type="entry name" value="Ribosomal_bS6_sf"/>
</dbReference>
<gene>
    <name evidence="3" type="primary">rpsF</name>
    <name evidence="4" type="ORF">A2196_04900</name>
</gene>
<dbReference type="Proteomes" id="UP000176751">
    <property type="component" value="Unassembled WGS sequence"/>
</dbReference>
<dbReference type="HAMAP" id="MF_00360">
    <property type="entry name" value="Ribosomal_bS6"/>
    <property type="match status" value="1"/>
</dbReference>
<keyword evidence="3 4" id="KW-0689">Ribosomal protein</keyword>
<dbReference type="GO" id="GO:1990904">
    <property type="term" value="C:ribonucleoprotein complex"/>
    <property type="evidence" value="ECO:0007669"/>
    <property type="project" value="UniProtKB-KW"/>
</dbReference>
<dbReference type="PANTHER" id="PTHR21011">
    <property type="entry name" value="MITOCHONDRIAL 28S RIBOSOMAL PROTEIN S6"/>
    <property type="match status" value="1"/>
</dbReference>
<dbReference type="GO" id="GO:0003735">
    <property type="term" value="F:structural constituent of ribosome"/>
    <property type="evidence" value="ECO:0007669"/>
    <property type="project" value="InterPro"/>
</dbReference>
<dbReference type="CDD" id="cd00473">
    <property type="entry name" value="bS6"/>
    <property type="match status" value="1"/>
</dbReference>
<dbReference type="GO" id="GO:0006412">
    <property type="term" value="P:translation"/>
    <property type="evidence" value="ECO:0007669"/>
    <property type="project" value="UniProtKB-UniRule"/>
</dbReference>
<name>A0A1F5HCW4_9BACT</name>
<comment type="similarity">
    <text evidence="1 3">Belongs to the bacterial ribosomal protein bS6 family.</text>
</comment>
<dbReference type="AlphaFoldDB" id="A0A1F5HCW4"/>
<dbReference type="InterPro" id="IPR000529">
    <property type="entry name" value="Ribosomal_bS6"/>
</dbReference>
<dbReference type="PANTHER" id="PTHR21011:SF1">
    <property type="entry name" value="SMALL RIBOSOMAL SUBUNIT PROTEIN BS6M"/>
    <property type="match status" value="1"/>
</dbReference>
<keyword evidence="3" id="KW-0699">rRNA-binding</keyword>
<dbReference type="EMBL" id="MFCA01000022">
    <property type="protein sequence ID" value="OGE01919.1"/>
    <property type="molecule type" value="Genomic_DNA"/>
</dbReference>
<evidence type="ECO:0000313" key="5">
    <source>
        <dbReference type="Proteomes" id="UP000176751"/>
    </source>
</evidence>
<protein>
    <recommendedName>
        <fullName evidence="2 3">Small ribosomal subunit protein bS6</fullName>
    </recommendedName>
</protein>
<dbReference type="GO" id="GO:0005840">
    <property type="term" value="C:ribosome"/>
    <property type="evidence" value="ECO:0007669"/>
    <property type="project" value="UniProtKB-KW"/>
</dbReference>
<dbReference type="GO" id="GO:0070181">
    <property type="term" value="F:small ribosomal subunit rRNA binding"/>
    <property type="evidence" value="ECO:0007669"/>
    <property type="project" value="TreeGrafter"/>
</dbReference>
<reference evidence="4 5" key="1">
    <citation type="journal article" date="2016" name="Nat. Commun.">
        <title>Thousands of microbial genomes shed light on interconnected biogeochemical processes in an aquifer system.</title>
        <authorList>
            <person name="Anantharaman K."/>
            <person name="Brown C.T."/>
            <person name="Hug L.A."/>
            <person name="Sharon I."/>
            <person name="Castelle C.J."/>
            <person name="Probst A.J."/>
            <person name="Thomas B.C."/>
            <person name="Singh A."/>
            <person name="Wilkins M.J."/>
            <person name="Karaoz U."/>
            <person name="Brodie E.L."/>
            <person name="Williams K.H."/>
            <person name="Hubbard S.S."/>
            <person name="Banfield J.F."/>
        </authorList>
    </citation>
    <scope>NUCLEOTIDE SEQUENCE [LARGE SCALE GENOMIC DNA]</scope>
</reference>
<dbReference type="Gene3D" id="3.30.70.60">
    <property type="match status" value="1"/>
</dbReference>
<organism evidence="4 5">
    <name type="scientific">Candidatus Curtissbacteria bacterium RIFOXYA1_FULL_41_14</name>
    <dbReference type="NCBI Taxonomy" id="1797737"/>
    <lineage>
        <taxon>Bacteria</taxon>
        <taxon>Candidatus Curtissiibacteriota</taxon>
    </lineage>
</organism>
<dbReference type="NCBIfam" id="TIGR00166">
    <property type="entry name" value="S6"/>
    <property type="match status" value="1"/>
</dbReference>
<comment type="function">
    <text evidence="3">Binds together with bS18 to 16S ribosomal RNA.</text>
</comment>
<evidence type="ECO:0000256" key="1">
    <source>
        <dbReference type="ARBA" id="ARBA00009512"/>
    </source>
</evidence>
<keyword evidence="3" id="KW-0694">RNA-binding</keyword>
<dbReference type="STRING" id="1797737.A2196_04900"/>
<accession>A0A1F5HCW4</accession>